<feature type="transmembrane region" description="Helical" evidence="1">
    <location>
        <begin position="122"/>
        <end position="144"/>
    </location>
</feature>
<name>A0A518GWZ3_9BACT</name>
<accession>A0A518GWZ3</accession>
<organism evidence="2 3">
    <name type="scientific">Tautonia plasticadhaerens</name>
    <dbReference type="NCBI Taxonomy" id="2527974"/>
    <lineage>
        <taxon>Bacteria</taxon>
        <taxon>Pseudomonadati</taxon>
        <taxon>Planctomycetota</taxon>
        <taxon>Planctomycetia</taxon>
        <taxon>Isosphaerales</taxon>
        <taxon>Isosphaeraceae</taxon>
        <taxon>Tautonia</taxon>
    </lineage>
</organism>
<dbReference type="PANTHER" id="PTHR38454">
    <property type="entry name" value="INTEGRAL MEMBRANE PROTEIN-RELATED"/>
    <property type="match status" value="1"/>
</dbReference>
<evidence type="ECO:0008006" key="4">
    <source>
        <dbReference type="Google" id="ProtNLM"/>
    </source>
</evidence>
<feature type="transmembrane region" description="Helical" evidence="1">
    <location>
        <begin position="229"/>
        <end position="250"/>
    </location>
</feature>
<feature type="transmembrane region" description="Helical" evidence="1">
    <location>
        <begin position="400"/>
        <end position="422"/>
    </location>
</feature>
<feature type="transmembrane region" description="Helical" evidence="1">
    <location>
        <begin position="367"/>
        <end position="388"/>
    </location>
</feature>
<feature type="transmembrane region" description="Helical" evidence="1">
    <location>
        <begin position="303"/>
        <end position="320"/>
    </location>
</feature>
<feature type="transmembrane region" description="Helical" evidence="1">
    <location>
        <begin position="327"/>
        <end position="347"/>
    </location>
</feature>
<evidence type="ECO:0000256" key="1">
    <source>
        <dbReference type="SAM" id="Phobius"/>
    </source>
</evidence>
<keyword evidence="1" id="KW-0472">Membrane</keyword>
<feature type="transmembrane region" description="Helical" evidence="1">
    <location>
        <begin position="181"/>
        <end position="209"/>
    </location>
</feature>
<proteinExistence type="predicted"/>
<dbReference type="Proteomes" id="UP000317835">
    <property type="component" value="Chromosome"/>
</dbReference>
<feature type="transmembrane region" description="Helical" evidence="1">
    <location>
        <begin position="9"/>
        <end position="27"/>
    </location>
</feature>
<feature type="transmembrane region" description="Helical" evidence="1">
    <location>
        <begin position="90"/>
        <end position="110"/>
    </location>
</feature>
<dbReference type="AlphaFoldDB" id="A0A518GWZ3"/>
<keyword evidence="3" id="KW-1185">Reference proteome</keyword>
<protein>
    <recommendedName>
        <fullName evidence="4">Bacterial membrane protein YfhO</fullName>
    </recommendedName>
</protein>
<keyword evidence="1" id="KW-1133">Transmembrane helix</keyword>
<dbReference type="KEGG" id="tpla:ElP_09330"/>
<keyword evidence="1" id="KW-0812">Transmembrane</keyword>
<sequence>MDVSSDSRWAWSGGAAAVCVLLVGWLWPIGVGGAMPVGGDVTSFQIGLMAVLDEALAEGRLPLWNDRWGFGFPGVAESQMGVYYPPHATLYGLLGVEAAYTASMVLHVLWGGLGARWAARRFGASEAGAVLSGVSWGASGFFLIHLPHQWAYTVGSWTPWAWGLGWSILSGSSGRKAPWLLSAVLAVQILPGHFQLAFCTQVGLLAMAAGSVLSGVGGRRAAMRRSALVALPMAGAFLLASAQVVPTFQLARLAETQRDYEYLSGFASTPLHLVSLVAPELFHRSPLWRPIAWDPFHTSPEENLVYVGLVPLFLALGAIARPGPSAGAVRVLVVVLAAGLVLGLGPYVPGFVAYSRWPGFSFFRGPARWGIVATLALSILAGLGFDAVRRGDWRRPGISLVMFVFGAGAWIGLVLGLFELAIRAGDRPVDSGIITAYQLALDARPWDDGVTVVDLLGEARRPRNDLHMVADQENAGLPLPSATPLRFDRDRVGIYRAELSTTAGLMLAAVGLALLSGRRGAFSAGLLALAVVDLGLLARRRPIDEAPIRPLAEQSAVLGALSRMPVGTRTIDPMQNLAMVAGVSPVLSYRTLDLPVQPGLSAIAQVLPRDAPEAGTVLDAQRALGARGRVIGPISPGMVPGGIDALADRFDETGRLESVEVVDDPALTGWMLGTRFSKLPAGRAVRFLLLDAGPTPRAWFLPSDLADAGRLRASRGEPGELLDLLADARPLVLRSRSPEHLELDMDAEGPGTVAVAQLDYPEWHASWVDPAGDANPMAIDRVLGGWQGVRVQGPGRRTLRLDYEGRAERWGLVISAVSWSAWGLGLALSARRGRRSPRAGAPA</sequence>
<evidence type="ECO:0000313" key="3">
    <source>
        <dbReference type="Proteomes" id="UP000317835"/>
    </source>
</evidence>
<evidence type="ECO:0000313" key="2">
    <source>
        <dbReference type="EMBL" id="QDV33091.1"/>
    </source>
</evidence>
<dbReference type="EMBL" id="CP036426">
    <property type="protein sequence ID" value="QDV33091.1"/>
    <property type="molecule type" value="Genomic_DNA"/>
</dbReference>
<dbReference type="InterPro" id="IPR018580">
    <property type="entry name" value="Uncharacterised_YfhO"/>
</dbReference>
<gene>
    <name evidence="2" type="ORF">ElP_09330</name>
</gene>
<dbReference type="PANTHER" id="PTHR38454:SF1">
    <property type="entry name" value="INTEGRAL MEMBRANE PROTEIN"/>
    <property type="match status" value="1"/>
</dbReference>
<reference evidence="2 3" key="1">
    <citation type="submission" date="2019-02" db="EMBL/GenBank/DDBJ databases">
        <title>Deep-cultivation of Planctomycetes and their phenomic and genomic characterization uncovers novel biology.</title>
        <authorList>
            <person name="Wiegand S."/>
            <person name="Jogler M."/>
            <person name="Boedeker C."/>
            <person name="Pinto D."/>
            <person name="Vollmers J."/>
            <person name="Rivas-Marin E."/>
            <person name="Kohn T."/>
            <person name="Peeters S.H."/>
            <person name="Heuer A."/>
            <person name="Rast P."/>
            <person name="Oberbeckmann S."/>
            <person name="Bunk B."/>
            <person name="Jeske O."/>
            <person name="Meyerdierks A."/>
            <person name="Storesund J.E."/>
            <person name="Kallscheuer N."/>
            <person name="Luecker S."/>
            <person name="Lage O.M."/>
            <person name="Pohl T."/>
            <person name="Merkel B.J."/>
            <person name="Hornburger P."/>
            <person name="Mueller R.-W."/>
            <person name="Bruemmer F."/>
            <person name="Labrenz M."/>
            <person name="Spormann A.M."/>
            <person name="Op den Camp H."/>
            <person name="Overmann J."/>
            <person name="Amann R."/>
            <person name="Jetten M.S.M."/>
            <person name="Mascher T."/>
            <person name="Medema M.H."/>
            <person name="Devos D.P."/>
            <person name="Kaster A.-K."/>
            <person name="Ovreas L."/>
            <person name="Rohde M."/>
            <person name="Galperin M.Y."/>
            <person name="Jogler C."/>
        </authorList>
    </citation>
    <scope>NUCLEOTIDE SEQUENCE [LARGE SCALE GENOMIC DNA]</scope>
    <source>
        <strain evidence="2 3">ElP</strain>
    </source>
</reference>